<organism evidence="2 3">
    <name type="scientific">Kingdonia uniflora</name>
    <dbReference type="NCBI Taxonomy" id="39325"/>
    <lineage>
        <taxon>Eukaryota</taxon>
        <taxon>Viridiplantae</taxon>
        <taxon>Streptophyta</taxon>
        <taxon>Embryophyta</taxon>
        <taxon>Tracheophyta</taxon>
        <taxon>Spermatophyta</taxon>
        <taxon>Magnoliopsida</taxon>
        <taxon>Ranunculales</taxon>
        <taxon>Circaeasteraceae</taxon>
        <taxon>Kingdonia</taxon>
    </lineage>
</organism>
<feature type="compositionally biased region" description="Basic residues" evidence="1">
    <location>
        <begin position="1"/>
        <end position="10"/>
    </location>
</feature>
<evidence type="ECO:0000256" key="1">
    <source>
        <dbReference type="SAM" id="MobiDB-lite"/>
    </source>
</evidence>
<dbReference type="AlphaFoldDB" id="A0A7J7NQ42"/>
<name>A0A7J7NQ42_9MAGN</name>
<protein>
    <submittedName>
        <fullName evidence="2">Uncharacterized protein</fullName>
    </submittedName>
</protein>
<keyword evidence="3" id="KW-1185">Reference proteome</keyword>
<proteinExistence type="predicted"/>
<dbReference type="Proteomes" id="UP000541444">
    <property type="component" value="Unassembled WGS sequence"/>
</dbReference>
<comment type="caution">
    <text evidence="2">The sequence shown here is derived from an EMBL/GenBank/DDBJ whole genome shotgun (WGS) entry which is preliminary data.</text>
</comment>
<gene>
    <name evidence="2" type="ORF">GIB67_013741</name>
</gene>
<reference evidence="2 3" key="1">
    <citation type="journal article" date="2020" name="IScience">
        <title>Genome Sequencing of the Endangered Kingdonia uniflora (Circaeasteraceae, Ranunculales) Reveals Potential Mechanisms of Evolutionary Specialization.</title>
        <authorList>
            <person name="Sun Y."/>
            <person name="Deng T."/>
            <person name="Zhang A."/>
            <person name="Moore M.J."/>
            <person name="Landis J.B."/>
            <person name="Lin N."/>
            <person name="Zhang H."/>
            <person name="Zhang X."/>
            <person name="Huang J."/>
            <person name="Zhang X."/>
            <person name="Sun H."/>
            <person name="Wang H."/>
        </authorList>
    </citation>
    <scope>NUCLEOTIDE SEQUENCE [LARGE SCALE GENOMIC DNA]</scope>
    <source>
        <strain evidence="2">TB1705</strain>
        <tissue evidence="2">Leaf</tissue>
    </source>
</reference>
<feature type="non-terminal residue" evidence="2">
    <location>
        <position position="1"/>
    </location>
</feature>
<feature type="compositionally biased region" description="Basic and acidic residues" evidence="1">
    <location>
        <begin position="11"/>
        <end position="22"/>
    </location>
</feature>
<evidence type="ECO:0000313" key="2">
    <source>
        <dbReference type="EMBL" id="KAF6169311.1"/>
    </source>
</evidence>
<feature type="region of interest" description="Disordered" evidence="1">
    <location>
        <begin position="1"/>
        <end position="27"/>
    </location>
</feature>
<dbReference type="EMBL" id="JACGCM010000669">
    <property type="protein sequence ID" value="KAF6169311.1"/>
    <property type="molecule type" value="Genomic_DNA"/>
</dbReference>
<evidence type="ECO:0000313" key="3">
    <source>
        <dbReference type="Proteomes" id="UP000541444"/>
    </source>
</evidence>
<accession>A0A7J7NQ42</accession>
<sequence>MNLKPNRKFKPNFEDARGRGTRGDNNSFKLYSGRAQLQIQTQRSTSTFNHTRGEPNFRFRLNARLHLFKQLEAMTNLLSSSVIKIIHGANPTPPSDSMLDIIFSTISNHIIKPLEIEVLEAITTHSSYTRGEPYLFN</sequence>